<gene>
    <name evidence="3" type="ORF">VNO80_02931</name>
</gene>
<evidence type="ECO:0000256" key="2">
    <source>
        <dbReference type="SAM" id="Phobius"/>
    </source>
</evidence>
<dbReference type="AlphaFoldDB" id="A0AAN9NQJ4"/>
<sequence>MAFTRKIYRYFSHFYGEVLLFYWILLVRDIGRPRQPRKSRSIVPSEGVSVSYATLAPQTRKSSSSGSGEQPSTNSKESSAVRGSEVSVMGSCCADASDKARDLATEQKGWLNGV</sequence>
<protein>
    <submittedName>
        <fullName evidence="3">Uncharacterized protein</fullName>
    </submittedName>
</protein>
<evidence type="ECO:0000313" key="3">
    <source>
        <dbReference type="EMBL" id="KAK7377505.1"/>
    </source>
</evidence>
<reference evidence="3 4" key="1">
    <citation type="submission" date="2024-01" db="EMBL/GenBank/DDBJ databases">
        <title>The genomes of 5 underutilized Papilionoideae crops provide insights into root nodulation and disease resistanc.</title>
        <authorList>
            <person name="Jiang F."/>
        </authorList>
    </citation>
    <scope>NUCLEOTIDE SEQUENCE [LARGE SCALE GENOMIC DNA]</scope>
    <source>
        <strain evidence="3">JINMINGXINNONG_FW02</strain>
        <tissue evidence="3">Leaves</tissue>
    </source>
</reference>
<feature type="region of interest" description="Disordered" evidence="1">
    <location>
        <begin position="54"/>
        <end position="85"/>
    </location>
</feature>
<feature type="transmembrane region" description="Helical" evidence="2">
    <location>
        <begin position="12"/>
        <end position="31"/>
    </location>
</feature>
<dbReference type="EMBL" id="JAYMYR010000002">
    <property type="protein sequence ID" value="KAK7377505.1"/>
    <property type="molecule type" value="Genomic_DNA"/>
</dbReference>
<organism evidence="3 4">
    <name type="scientific">Phaseolus coccineus</name>
    <name type="common">Scarlet runner bean</name>
    <name type="synonym">Phaseolus multiflorus</name>
    <dbReference type="NCBI Taxonomy" id="3886"/>
    <lineage>
        <taxon>Eukaryota</taxon>
        <taxon>Viridiplantae</taxon>
        <taxon>Streptophyta</taxon>
        <taxon>Embryophyta</taxon>
        <taxon>Tracheophyta</taxon>
        <taxon>Spermatophyta</taxon>
        <taxon>Magnoliopsida</taxon>
        <taxon>eudicotyledons</taxon>
        <taxon>Gunneridae</taxon>
        <taxon>Pentapetalae</taxon>
        <taxon>rosids</taxon>
        <taxon>fabids</taxon>
        <taxon>Fabales</taxon>
        <taxon>Fabaceae</taxon>
        <taxon>Papilionoideae</taxon>
        <taxon>50 kb inversion clade</taxon>
        <taxon>NPAAA clade</taxon>
        <taxon>indigoferoid/millettioid clade</taxon>
        <taxon>Phaseoleae</taxon>
        <taxon>Phaseolus</taxon>
    </lineage>
</organism>
<keyword evidence="2" id="KW-1133">Transmembrane helix</keyword>
<proteinExistence type="predicted"/>
<accession>A0AAN9NQJ4</accession>
<evidence type="ECO:0000256" key="1">
    <source>
        <dbReference type="SAM" id="MobiDB-lite"/>
    </source>
</evidence>
<keyword evidence="2" id="KW-0472">Membrane</keyword>
<feature type="compositionally biased region" description="Polar residues" evidence="1">
    <location>
        <begin position="69"/>
        <end position="78"/>
    </location>
</feature>
<name>A0AAN9NQJ4_PHACN</name>
<comment type="caution">
    <text evidence="3">The sequence shown here is derived from an EMBL/GenBank/DDBJ whole genome shotgun (WGS) entry which is preliminary data.</text>
</comment>
<keyword evidence="4" id="KW-1185">Reference proteome</keyword>
<evidence type="ECO:0000313" key="4">
    <source>
        <dbReference type="Proteomes" id="UP001374584"/>
    </source>
</evidence>
<keyword evidence="2" id="KW-0812">Transmembrane</keyword>
<dbReference type="Proteomes" id="UP001374584">
    <property type="component" value="Unassembled WGS sequence"/>
</dbReference>